<sequence>MVVLTFLCLFMAPALTAVLSGTIYFKTSDLLRMFHEDLERIQIVGLNYNVLSKLSLNYNFLYEIVHEVESELSLTTFYSCALNGLI</sequence>
<proteinExistence type="predicted"/>
<feature type="signal peptide" evidence="1">
    <location>
        <begin position="1"/>
        <end position="16"/>
    </location>
</feature>
<accession>A0AAV4XPC4</accession>
<keyword evidence="3" id="KW-1185">Reference proteome</keyword>
<evidence type="ECO:0000256" key="1">
    <source>
        <dbReference type="SAM" id="SignalP"/>
    </source>
</evidence>
<dbReference type="Proteomes" id="UP001054945">
    <property type="component" value="Unassembled WGS sequence"/>
</dbReference>
<dbReference type="EMBL" id="BPLR01018051">
    <property type="protein sequence ID" value="GIY96467.1"/>
    <property type="molecule type" value="Genomic_DNA"/>
</dbReference>
<keyword evidence="1" id="KW-0732">Signal</keyword>
<dbReference type="AlphaFoldDB" id="A0AAV4XPC4"/>
<reference evidence="2 3" key="1">
    <citation type="submission" date="2021-06" db="EMBL/GenBank/DDBJ databases">
        <title>Caerostris extrusa draft genome.</title>
        <authorList>
            <person name="Kono N."/>
            <person name="Arakawa K."/>
        </authorList>
    </citation>
    <scope>NUCLEOTIDE SEQUENCE [LARGE SCALE GENOMIC DNA]</scope>
</reference>
<organism evidence="2 3">
    <name type="scientific">Caerostris extrusa</name>
    <name type="common">Bark spider</name>
    <name type="synonym">Caerostris bankana</name>
    <dbReference type="NCBI Taxonomy" id="172846"/>
    <lineage>
        <taxon>Eukaryota</taxon>
        <taxon>Metazoa</taxon>
        <taxon>Ecdysozoa</taxon>
        <taxon>Arthropoda</taxon>
        <taxon>Chelicerata</taxon>
        <taxon>Arachnida</taxon>
        <taxon>Araneae</taxon>
        <taxon>Araneomorphae</taxon>
        <taxon>Entelegynae</taxon>
        <taxon>Araneoidea</taxon>
        <taxon>Araneidae</taxon>
        <taxon>Caerostris</taxon>
    </lineage>
</organism>
<evidence type="ECO:0000313" key="2">
    <source>
        <dbReference type="EMBL" id="GIY96467.1"/>
    </source>
</evidence>
<evidence type="ECO:0000313" key="3">
    <source>
        <dbReference type="Proteomes" id="UP001054945"/>
    </source>
</evidence>
<protein>
    <submittedName>
        <fullName evidence="2">Uncharacterized protein</fullName>
    </submittedName>
</protein>
<name>A0AAV4XPC4_CAEEX</name>
<comment type="caution">
    <text evidence="2">The sequence shown here is derived from an EMBL/GenBank/DDBJ whole genome shotgun (WGS) entry which is preliminary data.</text>
</comment>
<gene>
    <name evidence="2" type="ORF">CEXT_433951</name>
</gene>
<feature type="chain" id="PRO_5043439264" evidence="1">
    <location>
        <begin position="17"/>
        <end position="86"/>
    </location>
</feature>